<keyword evidence="9" id="KW-1185">Reference proteome</keyword>
<dbReference type="GO" id="GO:0005886">
    <property type="term" value="C:plasma membrane"/>
    <property type="evidence" value="ECO:0007669"/>
    <property type="project" value="UniProtKB-SubCell"/>
</dbReference>
<evidence type="ECO:0000256" key="1">
    <source>
        <dbReference type="ARBA" id="ARBA00004651"/>
    </source>
</evidence>
<dbReference type="Proteomes" id="UP000298781">
    <property type="component" value="Chromosome"/>
</dbReference>
<feature type="transmembrane region" description="Helical" evidence="6">
    <location>
        <begin position="63"/>
        <end position="79"/>
    </location>
</feature>
<accession>A0A4D7BND2</accession>
<dbReference type="Pfam" id="PF12823">
    <property type="entry name" value="DUF3817"/>
    <property type="match status" value="1"/>
</dbReference>
<dbReference type="OrthoDB" id="1121311at2"/>
<feature type="transmembrane region" description="Helical" evidence="6">
    <location>
        <begin position="6"/>
        <end position="22"/>
    </location>
</feature>
<evidence type="ECO:0000313" key="9">
    <source>
        <dbReference type="Proteomes" id="UP000298781"/>
    </source>
</evidence>
<protein>
    <submittedName>
        <fullName evidence="8">DUF3817 domain-containing protein</fullName>
    </submittedName>
</protein>
<evidence type="ECO:0000256" key="2">
    <source>
        <dbReference type="ARBA" id="ARBA00022475"/>
    </source>
</evidence>
<keyword evidence="2" id="KW-1003">Cell membrane</keyword>
<feature type="transmembrane region" description="Helical" evidence="6">
    <location>
        <begin position="34"/>
        <end position="51"/>
    </location>
</feature>
<proteinExistence type="predicted"/>
<sequence>MRLVSLIEGTTLVALVFVAVPLKRLAGYPLATTIMGPVYGLAFVLYVWMLIQTVTSGHWPRRDVIRLLVVAFIPFGAFWNERDLRRRQAALASPA</sequence>
<dbReference type="EMBL" id="CP039690">
    <property type="protein sequence ID" value="QCI69387.1"/>
    <property type="molecule type" value="Genomic_DNA"/>
</dbReference>
<evidence type="ECO:0000256" key="5">
    <source>
        <dbReference type="ARBA" id="ARBA00023136"/>
    </source>
</evidence>
<dbReference type="InterPro" id="IPR023845">
    <property type="entry name" value="DUF3817_TM"/>
</dbReference>
<evidence type="ECO:0000313" key="8">
    <source>
        <dbReference type="EMBL" id="QCI69387.1"/>
    </source>
</evidence>
<keyword evidence="5 6" id="KW-0472">Membrane</keyword>
<feature type="domain" description="DUF3817" evidence="7">
    <location>
        <begin position="2"/>
        <end position="86"/>
    </location>
</feature>
<name>A0A4D7BND2_9HYPH</name>
<keyword evidence="4 6" id="KW-1133">Transmembrane helix</keyword>
<dbReference type="PANTHER" id="PTHR40077">
    <property type="entry name" value="MEMBRANE PROTEIN-RELATED"/>
    <property type="match status" value="1"/>
</dbReference>
<evidence type="ECO:0000256" key="6">
    <source>
        <dbReference type="SAM" id="Phobius"/>
    </source>
</evidence>
<gene>
    <name evidence="8" type="ORF">E8M01_24110</name>
</gene>
<evidence type="ECO:0000256" key="4">
    <source>
        <dbReference type="ARBA" id="ARBA00022989"/>
    </source>
</evidence>
<dbReference type="KEGG" id="pstg:E8M01_24110"/>
<organism evidence="8 9">
    <name type="scientific">Phreatobacter stygius</name>
    <dbReference type="NCBI Taxonomy" id="1940610"/>
    <lineage>
        <taxon>Bacteria</taxon>
        <taxon>Pseudomonadati</taxon>
        <taxon>Pseudomonadota</taxon>
        <taxon>Alphaproteobacteria</taxon>
        <taxon>Hyphomicrobiales</taxon>
        <taxon>Phreatobacteraceae</taxon>
        <taxon>Phreatobacter</taxon>
    </lineage>
</organism>
<dbReference type="PANTHER" id="PTHR40077:SF1">
    <property type="entry name" value="MEMBRANE PROTEIN"/>
    <property type="match status" value="1"/>
</dbReference>
<keyword evidence="3 6" id="KW-0812">Transmembrane</keyword>
<dbReference type="AlphaFoldDB" id="A0A4D7BND2"/>
<evidence type="ECO:0000256" key="3">
    <source>
        <dbReference type="ARBA" id="ARBA00022692"/>
    </source>
</evidence>
<reference evidence="8 9" key="1">
    <citation type="submission" date="2019-04" db="EMBL/GenBank/DDBJ databases">
        <title>Phreatobacter aquaticus sp. nov.</title>
        <authorList>
            <person name="Choi A."/>
        </authorList>
    </citation>
    <scope>NUCLEOTIDE SEQUENCE [LARGE SCALE GENOMIC DNA]</scope>
    <source>
        <strain evidence="8 9">KCTC 52518</strain>
    </source>
</reference>
<evidence type="ECO:0000259" key="7">
    <source>
        <dbReference type="Pfam" id="PF12823"/>
    </source>
</evidence>
<comment type="subcellular location">
    <subcellularLocation>
        <location evidence="1">Cell membrane</location>
        <topology evidence="1">Multi-pass membrane protein</topology>
    </subcellularLocation>
</comment>
<dbReference type="NCBIfam" id="TIGR03954">
    <property type="entry name" value="integ_memb_HG"/>
    <property type="match status" value="1"/>
</dbReference>